<proteinExistence type="inferred from homology"/>
<protein>
    <recommendedName>
        <fullName evidence="4">Sepiapterin reductase</fullName>
        <ecNumber evidence="3">1.1.1.153</ecNumber>
    </recommendedName>
</protein>
<keyword evidence="6" id="KW-0521">NADP</keyword>
<dbReference type="EMBL" id="BLXT01002217">
    <property type="protein sequence ID" value="GFN92009.1"/>
    <property type="molecule type" value="Genomic_DNA"/>
</dbReference>
<evidence type="ECO:0000256" key="7">
    <source>
        <dbReference type="ARBA" id="ARBA00023002"/>
    </source>
</evidence>
<dbReference type="NCBIfam" id="TIGR01500">
    <property type="entry name" value="sepiapter_red"/>
    <property type="match status" value="1"/>
</dbReference>
<dbReference type="InterPro" id="IPR051721">
    <property type="entry name" value="Biopterin_syn/organic_redct"/>
</dbReference>
<dbReference type="Proteomes" id="UP000735302">
    <property type="component" value="Unassembled WGS sequence"/>
</dbReference>
<dbReference type="EC" id="1.1.1.153" evidence="3"/>
<organism evidence="8 9">
    <name type="scientific">Plakobranchus ocellatus</name>
    <dbReference type="NCBI Taxonomy" id="259542"/>
    <lineage>
        <taxon>Eukaryota</taxon>
        <taxon>Metazoa</taxon>
        <taxon>Spiralia</taxon>
        <taxon>Lophotrochozoa</taxon>
        <taxon>Mollusca</taxon>
        <taxon>Gastropoda</taxon>
        <taxon>Heterobranchia</taxon>
        <taxon>Euthyneura</taxon>
        <taxon>Panpulmonata</taxon>
        <taxon>Sacoglossa</taxon>
        <taxon>Placobranchoidea</taxon>
        <taxon>Plakobranchidae</taxon>
        <taxon>Plakobranchus</taxon>
    </lineage>
</organism>
<accession>A0AAV3ZA39</accession>
<dbReference type="InterPro" id="IPR036291">
    <property type="entry name" value="NAD(P)-bd_dom_sf"/>
</dbReference>
<comment type="subcellular location">
    <subcellularLocation>
        <location evidence="1">Cytoplasm</location>
    </subcellularLocation>
</comment>
<dbReference type="InterPro" id="IPR002347">
    <property type="entry name" value="SDR_fam"/>
</dbReference>
<evidence type="ECO:0000256" key="1">
    <source>
        <dbReference type="ARBA" id="ARBA00004496"/>
    </source>
</evidence>
<evidence type="ECO:0000256" key="5">
    <source>
        <dbReference type="ARBA" id="ARBA00022490"/>
    </source>
</evidence>
<keyword evidence="7" id="KW-0560">Oxidoreductase</keyword>
<evidence type="ECO:0000256" key="6">
    <source>
        <dbReference type="ARBA" id="ARBA00022857"/>
    </source>
</evidence>
<evidence type="ECO:0000313" key="8">
    <source>
        <dbReference type="EMBL" id="GFN92009.1"/>
    </source>
</evidence>
<dbReference type="Pfam" id="PF00106">
    <property type="entry name" value="adh_short"/>
    <property type="match status" value="1"/>
</dbReference>
<evidence type="ECO:0000256" key="3">
    <source>
        <dbReference type="ARBA" id="ARBA00013075"/>
    </source>
</evidence>
<dbReference type="GO" id="GO:0004757">
    <property type="term" value="F:sepiapterin reductase (NADP+) activity"/>
    <property type="evidence" value="ECO:0007669"/>
    <property type="project" value="UniProtKB-EC"/>
</dbReference>
<evidence type="ECO:0000256" key="4">
    <source>
        <dbReference type="ARBA" id="ARBA00019170"/>
    </source>
</evidence>
<sequence>MAASLLSKKSVYVVTGASRGLGRTIVLELSKNVLPGSVFVLLARNDVLLNEVAALIRQGDKIRAVTAVFDQSSSNQDALNNLLNSCLLKAEVAPNEFEQAVLINNAGSLEPLEFVRDQDNIAEISAHFQMNLVGYLAITSKFLQLFKSTVVDSRVVVNISSLAAISPMKSWGPYCMAKAGRDMMIKVLASEEEKIRALSYAPGPLPTDMLDIASEKTKDGELKQWFHDQLSQKTLVECVDSAKKLIAILEKNAFENGAHIDYYDDI</sequence>
<keyword evidence="5" id="KW-0963">Cytoplasm</keyword>
<name>A0AAV3ZA39_9GAST</name>
<evidence type="ECO:0000256" key="2">
    <source>
        <dbReference type="ARBA" id="ARBA00010483"/>
    </source>
</evidence>
<dbReference type="SUPFAM" id="SSF51735">
    <property type="entry name" value="NAD(P)-binding Rossmann-fold domains"/>
    <property type="match status" value="1"/>
</dbReference>
<dbReference type="PANTHER" id="PTHR44085:SF2">
    <property type="entry name" value="SEPIAPTERIN REDUCTASE"/>
    <property type="match status" value="1"/>
</dbReference>
<dbReference type="PANTHER" id="PTHR44085">
    <property type="entry name" value="SEPIAPTERIN REDUCTASE"/>
    <property type="match status" value="1"/>
</dbReference>
<dbReference type="Gene3D" id="3.40.50.720">
    <property type="entry name" value="NAD(P)-binding Rossmann-like Domain"/>
    <property type="match status" value="1"/>
</dbReference>
<dbReference type="GO" id="GO:0005737">
    <property type="term" value="C:cytoplasm"/>
    <property type="evidence" value="ECO:0007669"/>
    <property type="project" value="UniProtKB-SubCell"/>
</dbReference>
<reference evidence="8 9" key="1">
    <citation type="journal article" date="2021" name="Elife">
        <title>Chloroplast acquisition without the gene transfer in kleptoplastic sea slugs, Plakobranchus ocellatus.</title>
        <authorList>
            <person name="Maeda T."/>
            <person name="Takahashi S."/>
            <person name="Yoshida T."/>
            <person name="Shimamura S."/>
            <person name="Takaki Y."/>
            <person name="Nagai Y."/>
            <person name="Toyoda A."/>
            <person name="Suzuki Y."/>
            <person name="Arimoto A."/>
            <person name="Ishii H."/>
            <person name="Satoh N."/>
            <person name="Nishiyama T."/>
            <person name="Hasebe M."/>
            <person name="Maruyama T."/>
            <person name="Minagawa J."/>
            <person name="Obokata J."/>
            <person name="Shigenobu S."/>
        </authorList>
    </citation>
    <scope>NUCLEOTIDE SEQUENCE [LARGE SCALE GENOMIC DNA]</scope>
</reference>
<comment type="caution">
    <text evidence="8">The sequence shown here is derived from an EMBL/GenBank/DDBJ whole genome shotgun (WGS) entry which is preliminary data.</text>
</comment>
<keyword evidence="9" id="KW-1185">Reference proteome</keyword>
<dbReference type="GO" id="GO:0006729">
    <property type="term" value="P:tetrahydrobiopterin biosynthetic process"/>
    <property type="evidence" value="ECO:0007669"/>
    <property type="project" value="InterPro"/>
</dbReference>
<gene>
    <name evidence="8" type="ORF">PoB_001851500</name>
</gene>
<evidence type="ECO:0000313" key="9">
    <source>
        <dbReference type="Proteomes" id="UP000735302"/>
    </source>
</evidence>
<dbReference type="PRINTS" id="PR00081">
    <property type="entry name" value="GDHRDH"/>
</dbReference>
<comment type="similarity">
    <text evidence="2">Belongs to the sepiapterin reductase family.</text>
</comment>
<dbReference type="InterPro" id="IPR006393">
    <property type="entry name" value="Sepiapterin_red"/>
</dbReference>
<dbReference type="AlphaFoldDB" id="A0AAV3ZA39"/>